<dbReference type="Proteomes" id="UP000264120">
    <property type="component" value="Chromosome"/>
</dbReference>
<dbReference type="EMBL" id="CP023036">
    <property type="protein sequence ID" value="AXY21937.1"/>
    <property type="molecule type" value="Genomic_DNA"/>
</dbReference>
<gene>
    <name evidence="1" type="ORF">CD178_01144</name>
</gene>
<proteinExistence type="predicted"/>
<evidence type="ECO:0000313" key="1">
    <source>
        <dbReference type="EMBL" id="AXY21937.1"/>
    </source>
</evidence>
<organism evidence="1 2">
    <name type="scientific">Komagataeibacter saccharivorans</name>
    <dbReference type="NCBI Taxonomy" id="265959"/>
    <lineage>
        <taxon>Bacteria</taxon>
        <taxon>Pseudomonadati</taxon>
        <taxon>Pseudomonadota</taxon>
        <taxon>Alphaproteobacteria</taxon>
        <taxon>Acetobacterales</taxon>
        <taxon>Acetobacteraceae</taxon>
        <taxon>Komagataeibacter</taxon>
    </lineage>
</organism>
<reference evidence="1 2" key="1">
    <citation type="submission" date="2017-08" db="EMBL/GenBank/DDBJ databases">
        <title>Complete genome sequence of Gluconacetobacter saccharivorans CV1 isolated from Fermented Vinegar.</title>
        <authorList>
            <person name="Kim S.-Y."/>
        </authorList>
    </citation>
    <scope>NUCLEOTIDE SEQUENCE [LARGE SCALE GENOMIC DNA]</scope>
    <source>
        <strain evidence="1 2">CV1</strain>
    </source>
</reference>
<dbReference type="OrthoDB" id="7274716at2"/>
<dbReference type="KEGG" id="ksc:CD178_01144"/>
<evidence type="ECO:0000313" key="2">
    <source>
        <dbReference type="Proteomes" id="UP000264120"/>
    </source>
</evidence>
<dbReference type="RefSeq" id="WP_118962674.1">
    <property type="nucleotide sequence ID" value="NZ_CP023036.1"/>
</dbReference>
<accession>A0A347WAP4</accession>
<keyword evidence="2" id="KW-1185">Reference proteome</keyword>
<dbReference type="AlphaFoldDB" id="A0A347WAP4"/>
<name>A0A347WAP4_9PROT</name>
<protein>
    <submittedName>
        <fullName evidence="1">Uncharacterized protein</fullName>
    </submittedName>
</protein>
<sequence length="90" mass="9911">MSHNYATPLTPEKRLTRVLSRIPEDWSVNIDRQPDGNGGTCWRARLTLPGDDALDWTAPQGTMVEALETAWRQARALPGGEAGPQVTVKN</sequence>